<proteinExistence type="inferred from homology"/>
<dbReference type="InterPro" id="IPR001594">
    <property type="entry name" value="Palmitoyltrfase_DHHC"/>
</dbReference>
<gene>
    <name evidence="11" type="primary">LOC106813751</name>
</gene>
<feature type="region of interest" description="Disordered" evidence="8">
    <location>
        <begin position="382"/>
        <end position="403"/>
    </location>
</feature>
<dbReference type="Proteomes" id="UP000695022">
    <property type="component" value="Unplaced"/>
</dbReference>
<feature type="transmembrane region" description="Helical" evidence="7">
    <location>
        <begin position="7"/>
        <end position="26"/>
    </location>
</feature>
<accession>A0ABM1EMN6</accession>
<dbReference type="PANTHER" id="PTHR12349">
    <property type="entry name" value="ANKYRIN REPEAT AND LEM DOMAIN-CONTAINING PROTEIN 2"/>
    <property type="match status" value="1"/>
</dbReference>
<evidence type="ECO:0000256" key="6">
    <source>
        <dbReference type="ARBA" id="ARBA00047790"/>
    </source>
</evidence>
<evidence type="ECO:0000256" key="8">
    <source>
        <dbReference type="SAM" id="MobiDB-lite"/>
    </source>
</evidence>
<dbReference type="EC" id="2.3.1.225" evidence="7"/>
<evidence type="ECO:0000256" key="5">
    <source>
        <dbReference type="ARBA" id="ARBA00023463"/>
    </source>
</evidence>
<feature type="domain" description="Palmitoyltransferase DHHC" evidence="9">
    <location>
        <begin position="95"/>
        <end position="217"/>
    </location>
</feature>
<feature type="compositionally biased region" description="Basic and acidic residues" evidence="8">
    <location>
        <begin position="309"/>
        <end position="319"/>
    </location>
</feature>
<comment type="domain">
    <text evidence="7">The DHHC domain is required for palmitoyltransferase activity.</text>
</comment>
<dbReference type="Pfam" id="PF01529">
    <property type="entry name" value="DHHC"/>
    <property type="match status" value="1"/>
</dbReference>
<comment type="subcellular location">
    <subcellularLocation>
        <location evidence="1">Membrane</location>
        <topology evidence="1">Multi-pass membrane protein</topology>
    </subcellularLocation>
</comment>
<evidence type="ECO:0000256" key="4">
    <source>
        <dbReference type="ARBA" id="ARBA00023136"/>
    </source>
</evidence>
<evidence type="ECO:0000313" key="11">
    <source>
        <dbReference type="RefSeq" id="XP_014673457.1"/>
    </source>
</evidence>
<dbReference type="PANTHER" id="PTHR12349:SF2">
    <property type="entry name" value="PALMITOYLTRANSFERASE ZDHHC8"/>
    <property type="match status" value="1"/>
</dbReference>
<evidence type="ECO:0000313" key="10">
    <source>
        <dbReference type="Proteomes" id="UP000695022"/>
    </source>
</evidence>
<organism evidence="10 11">
    <name type="scientific">Priapulus caudatus</name>
    <name type="common">Priapulid worm</name>
    <dbReference type="NCBI Taxonomy" id="37621"/>
    <lineage>
        <taxon>Eukaryota</taxon>
        <taxon>Metazoa</taxon>
        <taxon>Ecdysozoa</taxon>
        <taxon>Scalidophora</taxon>
        <taxon>Priapulida</taxon>
        <taxon>Priapulimorpha</taxon>
        <taxon>Priapulimorphida</taxon>
        <taxon>Priapulidae</taxon>
        <taxon>Priapulus</taxon>
    </lineage>
</organism>
<evidence type="ECO:0000256" key="1">
    <source>
        <dbReference type="ARBA" id="ARBA00004141"/>
    </source>
</evidence>
<keyword evidence="7" id="KW-0808">Transferase</keyword>
<keyword evidence="3 7" id="KW-1133">Transmembrane helix</keyword>
<dbReference type="PROSITE" id="PS50216">
    <property type="entry name" value="DHHC"/>
    <property type="match status" value="1"/>
</dbReference>
<feature type="transmembrane region" description="Helical" evidence="7">
    <location>
        <begin position="177"/>
        <end position="201"/>
    </location>
</feature>
<keyword evidence="10" id="KW-1185">Reference proteome</keyword>
<feature type="transmembrane region" description="Helical" evidence="7">
    <location>
        <begin position="38"/>
        <end position="61"/>
    </location>
</feature>
<evidence type="ECO:0000256" key="2">
    <source>
        <dbReference type="ARBA" id="ARBA00022692"/>
    </source>
</evidence>
<evidence type="ECO:0000259" key="9">
    <source>
        <dbReference type="Pfam" id="PF01529"/>
    </source>
</evidence>
<comment type="catalytic activity">
    <reaction evidence="6">
        <text>L-cysteinyl-[protein] + hexadecanoyl-CoA = S-hexadecanoyl-L-cysteinyl-[protein] + CoA</text>
        <dbReference type="Rhea" id="RHEA:36683"/>
        <dbReference type="Rhea" id="RHEA-COMP:10131"/>
        <dbReference type="Rhea" id="RHEA-COMP:11032"/>
        <dbReference type="ChEBI" id="CHEBI:29950"/>
        <dbReference type="ChEBI" id="CHEBI:57287"/>
        <dbReference type="ChEBI" id="CHEBI:57379"/>
        <dbReference type="ChEBI" id="CHEBI:74151"/>
        <dbReference type="EC" id="2.3.1.225"/>
    </reaction>
    <physiologicalReaction direction="left-to-right" evidence="6">
        <dbReference type="Rhea" id="RHEA:36684"/>
    </physiologicalReaction>
</comment>
<evidence type="ECO:0000256" key="3">
    <source>
        <dbReference type="ARBA" id="ARBA00022989"/>
    </source>
</evidence>
<protein>
    <recommendedName>
        <fullName evidence="7">Palmitoyltransferase</fullName>
        <ecNumber evidence="7">2.3.1.225</ecNumber>
    </recommendedName>
</protein>
<feature type="transmembrane region" description="Helical" evidence="7">
    <location>
        <begin position="141"/>
        <end position="165"/>
    </location>
</feature>
<evidence type="ECO:0000256" key="7">
    <source>
        <dbReference type="RuleBase" id="RU079119"/>
    </source>
</evidence>
<reference evidence="11" key="1">
    <citation type="submission" date="2025-08" db="UniProtKB">
        <authorList>
            <consortium name="RefSeq"/>
        </authorList>
    </citation>
    <scope>IDENTIFICATION</scope>
</reference>
<dbReference type="GeneID" id="106813751"/>
<feature type="region of interest" description="Disordered" evidence="8">
    <location>
        <begin position="453"/>
        <end position="482"/>
    </location>
</feature>
<keyword evidence="2 7" id="KW-0812">Transmembrane</keyword>
<name>A0ABM1EMN6_PRICU</name>
<dbReference type="RefSeq" id="XP_014673457.1">
    <property type="nucleotide sequence ID" value="XM_014817971.1"/>
</dbReference>
<comment type="similarity">
    <text evidence="5">Belongs to the DHHC palmitoyltransferase family. ERF2/ZDHHC9 subfamily.</text>
</comment>
<sequence>MPASEILPAVAAWTLLICFSALYYAFPGRVLAMEDEHFLLVLLLQALLNIFVIANFAAATFMDPGVYAKGKDEDGGNDFRSPLYKNVEINGITVRMKWCTTCQFYRPPRCSHCSVCDICIDRFDHHCPWVNNCIGLRNYRFFFMFLLSLCLHMIIVFGCCLWFILSPQVDLEFKDTAPIITLIVMAVVGLLFIPVVGLLGFHMMLVARGRTTNEQVTGKFRGGYNPFGLGVARNCLYMICGPLYPRLDKYYDKDNVLKLLPSSSVAIANDVELTVPSKNGGIVTAAVARQRFISKVTAEEEEEEEEHEMDERGYRREDSGEVAGGGLVPLARTLDPGSYTNLYDAEAGTGVQNMLEDSRMEAHPSVTAPSRHLLNSPSMAGKHVEGRDMAPVHPKGRSVFPLDDPDMLYQIDPRFTPPIGPSREVAAAAAAPQRTNSYRDALGRSELAVRYVDASEDSSGDERRALSSPAAGERQAASSRRPLSFMRALQVSEETAAGGGDGGQQAALMPTVTGHYSPQTSYDIAYEISV</sequence>
<keyword evidence="4 7" id="KW-0472">Membrane</keyword>
<keyword evidence="7" id="KW-0012">Acyltransferase</keyword>
<feature type="compositionally biased region" description="Acidic residues" evidence="8">
    <location>
        <begin position="299"/>
        <end position="308"/>
    </location>
</feature>
<feature type="region of interest" description="Disordered" evidence="8">
    <location>
        <begin position="297"/>
        <end position="329"/>
    </location>
</feature>